<gene>
    <name evidence="6" type="primary">utp5_0</name>
    <name evidence="6" type="ORF">g.22632</name>
</gene>
<feature type="domain" description="Small-subunit processome Utp12" evidence="5">
    <location>
        <begin position="197"/>
        <end position="292"/>
    </location>
</feature>
<evidence type="ECO:0000256" key="3">
    <source>
        <dbReference type="ARBA" id="ARBA00038335"/>
    </source>
</evidence>
<comment type="similarity">
    <text evidence="3">Belongs to the UTP5 family.</text>
</comment>
<feature type="region of interest" description="Disordered" evidence="4">
    <location>
        <begin position="104"/>
        <end position="130"/>
    </location>
</feature>
<evidence type="ECO:0000259" key="5">
    <source>
        <dbReference type="Pfam" id="PF04003"/>
    </source>
</evidence>
<proteinExistence type="inferred from homology"/>
<feature type="region of interest" description="Disordered" evidence="4">
    <location>
        <begin position="161"/>
        <end position="180"/>
    </location>
</feature>
<reference evidence="6" key="1">
    <citation type="submission" date="2015-07" db="EMBL/GenBank/DDBJ databases">
        <title>Transcriptome Assembly of Anthurium amnicola.</title>
        <authorList>
            <person name="Suzuki J."/>
        </authorList>
    </citation>
    <scope>NUCLEOTIDE SEQUENCE</scope>
</reference>
<feature type="compositionally biased region" description="Basic and acidic residues" evidence="4">
    <location>
        <begin position="161"/>
        <end position="175"/>
    </location>
</feature>
<dbReference type="PANTHER" id="PTHR44267">
    <property type="entry name" value="WD REPEAT-CONTAINING PROTEIN 43"/>
    <property type="match status" value="1"/>
</dbReference>
<organism evidence="6">
    <name type="scientific">Anthurium amnicola</name>
    <dbReference type="NCBI Taxonomy" id="1678845"/>
    <lineage>
        <taxon>Eukaryota</taxon>
        <taxon>Viridiplantae</taxon>
        <taxon>Streptophyta</taxon>
        <taxon>Embryophyta</taxon>
        <taxon>Tracheophyta</taxon>
        <taxon>Spermatophyta</taxon>
        <taxon>Magnoliopsida</taxon>
        <taxon>Liliopsida</taxon>
        <taxon>Araceae</taxon>
        <taxon>Pothoideae</taxon>
        <taxon>Potheae</taxon>
        <taxon>Anthurium</taxon>
    </lineage>
</organism>
<feature type="region of interest" description="Disordered" evidence="4">
    <location>
        <begin position="305"/>
        <end position="357"/>
    </location>
</feature>
<feature type="non-terminal residue" evidence="6">
    <location>
        <position position="1"/>
    </location>
</feature>
<feature type="region of interest" description="Disordered" evidence="4">
    <location>
        <begin position="53"/>
        <end position="88"/>
    </location>
</feature>
<dbReference type="Pfam" id="PF04003">
    <property type="entry name" value="Utp12"/>
    <property type="match status" value="1"/>
</dbReference>
<evidence type="ECO:0000256" key="1">
    <source>
        <dbReference type="ARBA" id="ARBA00004123"/>
    </source>
</evidence>
<dbReference type="PANTHER" id="PTHR44267:SF1">
    <property type="entry name" value="WD REPEAT-CONTAINING PROTEIN 43"/>
    <property type="match status" value="1"/>
</dbReference>
<comment type="subcellular location">
    <subcellularLocation>
        <location evidence="1">Nucleus</location>
    </subcellularLocation>
</comment>
<dbReference type="AlphaFoldDB" id="A0A1D1XC41"/>
<feature type="compositionally biased region" description="Acidic residues" evidence="4">
    <location>
        <begin position="321"/>
        <end position="335"/>
    </location>
</feature>
<dbReference type="InterPro" id="IPR052414">
    <property type="entry name" value="U3_snoRNA-assoc_WDR"/>
</dbReference>
<evidence type="ECO:0000256" key="4">
    <source>
        <dbReference type="SAM" id="MobiDB-lite"/>
    </source>
</evidence>
<keyword evidence="2" id="KW-0539">Nucleus</keyword>
<name>A0A1D1XC41_9ARAE</name>
<accession>A0A1D1XC41</accession>
<dbReference type="GO" id="GO:0005730">
    <property type="term" value="C:nucleolus"/>
    <property type="evidence" value="ECO:0007669"/>
    <property type="project" value="TreeGrafter"/>
</dbReference>
<dbReference type="GO" id="GO:0000462">
    <property type="term" value="P:maturation of SSU-rRNA from tricistronic rRNA transcript (SSU-rRNA, 5.8S rRNA, LSU-rRNA)"/>
    <property type="evidence" value="ECO:0007669"/>
    <property type="project" value="TreeGrafter"/>
</dbReference>
<evidence type="ECO:0000256" key="2">
    <source>
        <dbReference type="ARBA" id="ARBA00023242"/>
    </source>
</evidence>
<dbReference type="EMBL" id="GDJX01027926">
    <property type="protein sequence ID" value="JAT40010.1"/>
    <property type="molecule type" value="Transcribed_RNA"/>
</dbReference>
<evidence type="ECO:0000313" key="6">
    <source>
        <dbReference type="EMBL" id="JAT40010.1"/>
    </source>
</evidence>
<dbReference type="InterPro" id="IPR007148">
    <property type="entry name" value="SSU_processome_Utp12"/>
</dbReference>
<sequence length="357" mass="38809">GEGERPKLFAAITIGFYIRPHRLLPLPLPLPPRPSSSLSPLSALILTSAGRSCGRPAVPRRRLRASTSTGACVRPRGPTPAQLGPGPPTPRLRQLGTLHAGFNEMDASSGKKKPKKWPAPGPDGDLSVKDSGTEVLHEPDCDYDMNEPTMGEKLASLSLVGDEKSNNTSKEEPFSEMKPPSADSVHILLKQALRAEDHALLLNCMYTRDEKVITNSISMLHPSDVLRLLDSLISMIHSRGAVLICCLPWLRSLLVQHASSIISQESSLSTLNSLYQLIDSRVSTFGSALQLSVCVDNVFAGIPDDETDEENAVPPVIYEDKDSDEEIEDMMESDNENEKFGAVIDSPHGSEVMPMND</sequence>
<protein>
    <submittedName>
        <fullName evidence="6">U3 small nucleolar RNA-associated protein 5</fullName>
    </submittedName>
</protein>